<evidence type="ECO:0000256" key="8">
    <source>
        <dbReference type="SAM" id="MobiDB-lite"/>
    </source>
</evidence>
<dbReference type="AlphaFoldDB" id="A4CA16"/>
<proteinExistence type="inferred from homology"/>
<dbReference type="PROSITE" id="PS50111">
    <property type="entry name" value="CHEMOTAXIS_TRANSDUC_2"/>
    <property type="match status" value="1"/>
</dbReference>
<dbReference type="PANTHER" id="PTHR32089">
    <property type="entry name" value="METHYL-ACCEPTING CHEMOTAXIS PROTEIN MCPB"/>
    <property type="match status" value="1"/>
</dbReference>
<comment type="subcellular location">
    <subcellularLocation>
        <location evidence="1">Membrane</location>
        <topology evidence="1">Multi-pass membrane protein</topology>
    </subcellularLocation>
</comment>
<dbReference type="RefSeq" id="WP_009840056.1">
    <property type="nucleotide sequence ID" value="NZ_CH959301.1"/>
</dbReference>
<reference evidence="11 12" key="1">
    <citation type="submission" date="2006-02" db="EMBL/GenBank/DDBJ databases">
        <authorList>
            <person name="Moran M.A."/>
            <person name="Kjelleberg S."/>
            <person name="Egan S."/>
            <person name="Saunders N."/>
            <person name="Thomas T."/>
            <person name="Ferriera S."/>
            <person name="Johnson J."/>
            <person name="Kravitz S."/>
            <person name="Halpern A."/>
            <person name="Remington K."/>
            <person name="Beeson K."/>
            <person name="Tran B."/>
            <person name="Rogers Y.-H."/>
            <person name="Friedman R."/>
            <person name="Venter J.C."/>
        </authorList>
    </citation>
    <scope>NUCLEOTIDE SEQUENCE [LARGE SCALE GENOMIC DNA]</scope>
    <source>
        <strain evidence="11 12">D2</strain>
    </source>
</reference>
<keyword evidence="5 7" id="KW-0807">Transducer</keyword>
<dbReference type="PANTHER" id="PTHR32089:SF119">
    <property type="entry name" value="METHYL-ACCEPTING CHEMOTAXIS PROTEIN CTPL"/>
    <property type="match status" value="1"/>
</dbReference>
<dbReference type="SUPFAM" id="SSF58104">
    <property type="entry name" value="Methyl-accepting chemotaxis protein (MCP) signaling domain"/>
    <property type="match status" value="1"/>
</dbReference>
<accession>A4CA16</accession>
<evidence type="ECO:0000256" key="2">
    <source>
        <dbReference type="ARBA" id="ARBA00022692"/>
    </source>
</evidence>
<protein>
    <submittedName>
        <fullName evidence="11">Putative methyl-accepting chemotaxis protein</fullName>
    </submittedName>
</protein>
<name>A4CA16_9GAMM</name>
<keyword evidence="2 9" id="KW-0812">Transmembrane</keyword>
<dbReference type="Pfam" id="PF00015">
    <property type="entry name" value="MCPsignal"/>
    <property type="match status" value="1"/>
</dbReference>
<evidence type="ECO:0000256" key="7">
    <source>
        <dbReference type="PROSITE-ProRule" id="PRU00284"/>
    </source>
</evidence>
<keyword evidence="3 9" id="KW-1133">Transmembrane helix</keyword>
<evidence type="ECO:0000313" key="11">
    <source>
        <dbReference type="EMBL" id="EAR28224.1"/>
    </source>
</evidence>
<feature type="transmembrane region" description="Helical" evidence="9">
    <location>
        <begin position="33"/>
        <end position="50"/>
    </location>
</feature>
<comment type="similarity">
    <text evidence="6">Belongs to the methyl-accepting chemotaxis (MCP) protein family.</text>
</comment>
<dbReference type="GO" id="GO:0007165">
    <property type="term" value="P:signal transduction"/>
    <property type="evidence" value="ECO:0007669"/>
    <property type="project" value="UniProtKB-KW"/>
</dbReference>
<evidence type="ECO:0000256" key="6">
    <source>
        <dbReference type="ARBA" id="ARBA00029447"/>
    </source>
</evidence>
<dbReference type="SMART" id="SM00283">
    <property type="entry name" value="MA"/>
    <property type="match status" value="1"/>
</dbReference>
<dbReference type="HOGENOM" id="CLU_000445_137_4_6"/>
<keyword evidence="12" id="KW-1185">Reference proteome</keyword>
<feature type="compositionally biased region" description="Polar residues" evidence="8">
    <location>
        <begin position="439"/>
        <end position="453"/>
    </location>
</feature>
<dbReference type="InterPro" id="IPR004090">
    <property type="entry name" value="Chemotax_Me-accpt_rcpt"/>
</dbReference>
<sequence>MNTRNKLFQLLFCGLFLESIAMAFVYGTYLEVVFIGLPALIMPLYFIKAAPDSALTRHTSAIAAMVFACLHIHQMNGLIEIHFEIFILMAFLIIYSDWRVFISAILVIAVHHLSFYYLQLNNMGVYIFDANRLQFSTVLLHAAYAVIEALIAGYIARTLFNDSIVGKELARITEHLTEDNKGIDLSVRSSIQKNRILNGFNGLLELLDKLIMDVKQQTQVLVTNTNNLVHVKAVLEESAAVRQQETGLIASSIDQMAQTVSTIATETTQLSEQMKLAKDLTKATETNITNINDQNKTLSQALAKTSYEIQELAKSSDIITVVLSEITGIADQTNLLALNAAIEAARAGEQGRGFAVVADEVRALANRTKESTDKIGQTITQLNSYSKSSTEAMQACISIVEGVIDVAGKANAQMSETSLLVASASDIAMSVEAAVEEQSNTTKSISLSTENMRSASQDDISQIDSLSQEADKIKRSAQCLEKDIESFK</sequence>
<evidence type="ECO:0000256" key="5">
    <source>
        <dbReference type="ARBA" id="ARBA00023224"/>
    </source>
</evidence>
<dbReference type="EMBL" id="AAOH01000004">
    <property type="protein sequence ID" value="EAR28224.1"/>
    <property type="molecule type" value="Genomic_DNA"/>
</dbReference>
<organism evidence="11 12">
    <name type="scientific">Pseudoalteromonas tunicata D2</name>
    <dbReference type="NCBI Taxonomy" id="87626"/>
    <lineage>
        <taxon>Bacteria</taxon>
        <taxon>Pseudomonadati</taxon>
        <taxon>Pseudomonadota</taxon>
        <taxon>Gammaproteobacteria</taxon>
        <taxon>Alteromonadales</taxon>
        <taxon>Pseudoalteromonadaceae</taxon>
        <taxon>Pseudoalteromonas</taxon>
    </lineage>
</organism>
<keyword evidence="4 9" id="KW-0472">Membrane</keyword>
<dbReference type="OrthoDB" id="2489132at2"/>
<dbReference type="Gene3D" id="1.10.287.950">
    <property type="entry name" value="Methyl-accepting chemotaxis protein"/>
    <property type="match status" value="1"/>
</dbReference>
<dbReference type="GO" id="GO:0004888">
    <property type="term" value="F:transmembrane signaling receptor activity"/>
    <property type="evidence" value="ECO:0007669"/>
    <property type="project" value="InterPro"/>
</dbReference>
<dbReference type="STRING" id="87626.PTD2_20452"/>
<feature type="transmembrane region" description="Helical" evidence="9">
    <location>
        <begin position="62"/>
        <end position="94"/>
    </location>
</feature>
<dbReference type="PRINTS" id="PR00260">
    <property type="entry name" value="CHEMTRNSDUCR"/>
</dbReference>
<dbReference type="eggNOG" id="COG0840">
    <property type="taxonomic scope" value="Bacteria"/>
</dbReference>
<dbReference type="InterPro" id="IPR004089">
    <property type="entry name" value="MCPsignal_dom"/>
</dbReference>
<evidence type="ECO:0000256" key="1">
    <source>
        <dbReference type="ARBA" id="ARBA00004141"/>
    </source>
</evidence>
<feature type="region of interest" description="Disordered" evidence="8">
    <location>
        <begin position="439"/>
        <end position="460"/>
    </location>
</feature>
<feature type="transmembrane region" description="Helical" evidence="9">
    <location>
        <begin position="138"/>
        <end position="156"/>
    </location>
</feature>
<feature type="transmembrane region" description="Helical" evidence="9">
    <location>
        <begin position="100"/>
        <end position="118"/>
    </location>
</feature>
<evidence type="ECO:0000313" key="12">
    <source>
        <dbReference type="Proteomes" id="UP000006201"/>
    </source>
</evidence>
<dbReference type="GO" id="GO:0016020">
    <property type="term" value="C:membrane"/>
    <property type="evidence" value="ECO:0007669"/>
    <property type="project" value="UniProtKB-SubCell"/>
</dbReference>
<evidence type="ECO:0000256" key="4">
    <source>
        <dbReference type="ARBA" id="ARBA00023136"/>
    </source>
</evidence>
<feature type="domain" description="Methyl-accepting transducer" evidence="10">
    <location>
        <begin position="217"/>
        <end position="453"/>
    </location>
</feature>
<gene>
    <name evidence="11" type="ORF">PTD2_20452</name>
</gene>
<evidence type="ECO:0000256" key="3">
    <source>
        <dbReference type="ARBA" id="ARBA00022989"/>
    </source>
</evidence>
<dbReference type="GO" id="GO:0006935">
    <property type="term" value="P:chemotaxis"/>
    <property type="evidence" value="ECO:0007669"/>
    <property type="project" value="InterPro"/>
</dbReference>
<evidence type="ECO:0000256" key="9">
    <source>
        <dbReference type="SAM" id="Phobius"/>
    </source>
</evidence>
<comment type="caution">
    <text evidence="11">The sequence shown here is derived from an EMBL/GenBank/DDBJ whole genome shotgun (WGS) entry which is preliminary data.</text>
</comment>
<dbReference type="Proteomes" id="UP000006201">
    <property type="component" value="Unassembled WGS sequence"/>
</dbReference>
<evidence type="ECO:0000259" key="10">
    <source>
        <dbReference type="PROSITE" id="PS50111"/>
    </source>
</evidence>